<feature type="compositionally biased region" description="Low complexity" evidence="2">
    <location>
        <begin position="1629"/>
        <end position="1644"/>
    </location>
</feature>
<proteinExistence type="predicted"/>
<reference evidence="4 5" key="1">
    <citation type="journal article" date="2024" name="Commun. Biol.">
        <title>Comparative genomic analysis of thermophilic fungi reveals convergent evolutionary adaptations and gene losses.</title>
        <authorList>
            <person name="Steindorff A.S."/>
            <person name="Aguilar-Pontes M.V."/>
            <person name="Robinson A.J."/>
            <person name="Andreopoulos B."/>
            <person name="LaButti K."/>
            <person name="Kuo A."/>
            <person name="Mondo S."/>
            <person name="Riley R."/>
            <person name="Otillar R."/>
            <person name="Haridas S."/>
            <person name="Lipzen A."/>
            <person name="Grimwood J."/>
            <person name="Schmutz J."/>
            <person name="Clum A."/>
            <person name="Reid I.D."/>
            <person name="Moisan M.C."/>
            <person name="Butler G."/>
            <person name="Nguyen T.T.M."/>
            <person name="Dewar K."/>
            <person name="Conant G."/>
            <person name="Drula E."/>
            <person name="Henrissat B."/>
            <person name="Hansel C."/>
            <person name="Singer S."/>
            <person name="Hutchinson M.I."/>
            <person name="de Vries R.P."/>
            <person name="Natvig D.O."/>
            <person name="Powell A.J."/>
            <person name="Tsang A."/>
            <person name="Grigoriev I.V."/>
        </authorList>
    </citation>
    <scope>NUCLEOTIDE SEQUENCE [LARGE SCALE GENOMIC DNA]</scope>
    <source>
        <strain evidence="4 5">CBS 494.80</strain>
    </source>
</reference>
<dbReference type="PROSITE" id="PS00136">
    <property type="entry name" value="SUBTILASE_ASP"/>
    <property type="match status" value="1"/>
</dbReference>
<feature type="signal peptide" evidence="3">
    <location>
        <begin position="1"/>
        <end position="21"/>
    </location>
</feature>
<dbReference type="Proteomes" id="UP001595075">
    <property type="component" value="Unassembled WGS sequence"/>
</dbReference>
<keyword evidence="5" id="KW-1185">Reference proteome</keyword>
<protein>
    <recommendedName>
        <fullName evidence="6">Subtilisin</fullName>
    </recommendedName>
</protein>
<gene>
    <name evidence="4" type="ORF">VTL71DRAFT_3415</name>
</gene>
<evidence type="ECO:0000256" key="2">
    <source>
        <dbReference type="SAM" id="MobiDB-lite"/>
    </source>
</evidence>
<feature type="compositionally biased region" description="Low complexity" evidence="2">
    <location>
        <begin position="398"/>
        <end position="414"/>
    </location>
</feature>
<feature type="region of interest" description="Disordered" evidence="2">
    <location>
        <begin position="221"/>
        <end position="240"/>
    </location>
</feature>
<feature type="compositionally biased region" description="Polar residues" evidence="2">
    <location>
        <begin position="552"/>
        <end position="574"/>
    </location>
</feature>
<evidence type="ECO:0008006" key="6">
    <source>
        <dbReference type="Google" id="ProtNLM"/>
    </source>
</evidence>
<feature type="region of interest" description="Disordered" evidence="2">
    <location>
        <begin position="1601"/>
        <end position="1653"/>
    </location>
</feature>
<dbReference type="SUPFAM" id="SSF52743">
    <property type="entry name" value="Subtilisin-like"/>
    <property type="match status" value="1"/>
</dbReference>
<dbReference type="InterPro" id="IPR023827">
    <property type="entry name" value="Peptidase_S8_Asp-AS"/>
</dbReference>
<dbReference type="Gene3D" id="3.40.50.200">
    <property type="entry name" value="Peptidase S8/S53 domain"/>
    <property type="match status" value="1"/>
</dbReference>
<feature type="region of interest" description="Disordered" evidence="2">
    <location>
        <begin position="489"/>
        <end position="582"/>
    </location>
</feature>
<name>A0ABR4C726_9HELO</name>
<dbReference type="EMBL" id="JAZHXI010000012">
    <property type="protein sequence ID" value="KAL2065745.1"/>
    <property type="molecule type" value="Genomic_DNA"/>
</dbReference>
<feature type="region of interest" description="Disordered" evidence="2">
    <location>
        <begin position="385"/>
        <end position="457"/>
    </location>
</feature>
<feature type="compositionally biased region" description="Polar residues" evidence="2">
    <location>
        <begin position="489"/>
        <end position="544"/>
    </location>
</feature>
<feature type="chain" id="PRO_5045988811" description="Subtilisin" evidence="3">
    <location>
        <begin position="22"/>
        <end position="1775"/>
    </location>
</feature>
<evidence type="ECO:0000313" key="5">
    <source>
        <dbReference type="Proteomes" id="UP001595075"/>
    </source>
</evidence>
<keyword evidence="1" id="KW-0378">Hydrolase</keyword>
<feature type="region of interest" description="Disordered" evidence="2">
    <location>
        <begin position="1375"/>
        <end position="1397"/>
    </location>
</feature>
<keyword evidence="3" id="KW-0732">Signal</keyword>
<evidence type="ECO:0000256" key="3">
    <source>
        <dbReference type="SAM" id="SignalP"/>
    </source>
</evidence>
<feature type="region of interest" description="Disordered" evidence="2">
    <location>
        <begin position="805"/>
        <end position="841"/>
    </location>
</feature>
<accession>A0ABR4C726</accession>
<evidence type="ECO:0000313" key="4">
    <source>
        <dbReference type="EMBL" id="KAL2065745.1"/>
    </source>
</evidence>
<feature type="compositionally biased region" description="Pro residues" evidence="2">
    <location>
        <begin position="1606"/>
        <end position="1628"/>
    </location>
</feature>
<dbReference type="InterPro" id="IPR036852">
    <property type="entry name" value="Peptidase_S8/S53_dom_sf"/>
</dbReference>
<evidence type="ECO:0000256" key="1">
    <source>
        <dbReference type="ARBA" id="ARBA00022801"/>
    </source>
</evidence>
<feature type="compositionally biased region" description="Low complexity" evidence="2">
    <location>
        <begin position="830"/>
        <end position="841"/>
    </location>
</feature>
<feature type="compositionally biased region" description="Polar residues" evidence="2">
    <location>
        <begin position="422"/>
        <end position="448"/>
    </location>
</feature>
<comment type="caution">
    <text evidence="4">The sequence shown here is derived from an EMBL/GenBank/DDBJ whole genome shotgun (WGS) entry which is preliminary data.</text>
</comment>
<organism evidence="4 5">
    <name type="scientific">Oculimacula yallundae</name>
    <dbReference type="NCBI Taxonomy" id="86028"/>
    <lineage>
        <taxon>Eukaryota</taxon>
        <taxon>Fungi</taxon>
        <taxon>Dikarya</taxon>
        <taxon>Ascomycota</taxon>
        <taxon>Pezizomycotina</taxon>
        <taxon>Leotiomycetes</taxon>
        <taxon>Helotiales</taxon>
        <taxon>Ploettnerulaceae</taxon>
        <taxon>Oculimacula</taxon>
    </lineage>
</organism>
<sequence length="1775" mass="187716">MLLLYLLAAFLLPGLPPTIHGVKVVHVDITTLITITSQQSMVKDYPRYDTSPNLLATRSETSSSRSFYKSSKCHVDSCLQALRRYNAQEFCSTFTNSVHHDTSALPSFANQCTGSVIARLSSACTCMNGAFGLTSTKSSTSGSWSQTPDRSLSLTISTLPGSTFNTLTPVSEVQSSSSQLLSTATQGGVFTTAKVHENDHASTSAISWDLIDWSRVFSSTTASTSSRPPTSVSGSIPQPPISSSLLATELTSLSQSPTTAVSSGELPNTTSPTSTWDTAWSLLFPSTTALTQPIETAPSSSSLGIPWSSGVIPSDTKTSPVGFSLSVESTFLEGQSGPMPTNIQTTFSQALSAVQPSSVTQPAQVTKSTSGLSPTTHASVNSFASTLSSTDDQGKPETSVSQVSQTSQVFQTSSGPSPPFTKLQTVTIILTDPQGNPTSTVTQLSQASQPPPNTQPASEYFQTVTLVLTDTNGNPTTTVIQLSHVSQALQSPHSTQTELPQSPTSALTDTQASQKTTDTKLSPPGESQATQTVNPSPPLQTVTLVLTDPRGNPTTTITQLSRPSSSIQNSQTKASPSPTFPAIFPSTTPPPTTTGVSPSCQPYPECLLSVTTNTNGGPVCSPLPAYLFPIVNGKPTSCSPFPSCLSTVIPPAVQNELSSYCDGTALVDCIFTDPNAVCTAFPDCLSNGVDPDICPGYPFPDCLFTVYEPKVTSVMTTTGPGVTIRTSSNDDYTKNTWSSSIDSEGHIIFFPIIVGCRNCVSLLTIINGIDGFFNTIFKFPPIPFPHFPKIPKLHFPCIFFCHKGHKHHKPKPPVYNEPDKENEENEEKSSTTTSESTTSKSSSSCEAATASACTVYSTVSIDGTKTTTMTSTSCSAETKCSATGHSTTTATTSSATPTATRYYITANREAGMALINAFTEKLKIETDPETLFVIGTELSTGGWTQALSQNQTETYLKEPAVASIHLTSEMAKIEVIAYRAPSIQDQSQNDVRADLKFPTTNRHAFHSLIRRDGVPIQQATDDEPLKILCQPNGIALDLIHSYAHQTEGPGARVYMVDSGFDATHHPLYAALVQDSGTPDWLWPGSAVDGSDYDQPYRYEGPGAYTDADEWANHGTAMTSRMVGPNLGVSKRTAVTIVRLPHAIPNAWESSQLSPPGGSSFESWRIRVIVMEHGLNLVMDDVIKRGTPHMSVVNLSLSIEFGLTTLPSLGSPLRGAFETLQALAKLGVTIVVAAGNGADPPDAQGSFDNSHNIVSEYAKWATAYPMIVVGGASKDGYFDRDTRYRPATGFPTSGLDIAGPSFRIKLAIQVSKGTYAWSTGGTSIAAAMTSGLIAYFLSIKSHHDNIKAVFDGMVPANGQDPWPMAVKVPLQNPAGVLKRQSGNTCSRPDPEPSSSIASLSSASMASASSASLASVSSASLAAASSASRASISSASLASAHSASLASASSASLASKSSANFVATATKTAESSAPAQTGEVSGYIESNCSSGKVALMTAAEIAKVVTQLCSRSYIWDHKHKPPRDSKKVSGAIVEASLMVNGIKTLGQIFPSEGGGSACASGTYPRILATDECQNAYTRLIGQCSMGGQLTWATKGHGCMDFLMLRIPSKPPPKTTSRPPPQTSKAPPPKPSSTKASNTQPPKSSTPSKPPATFGEQECFKSNEFKDQLPILPSLAQEVIEDFCKDMHTWSSSSHDSFIGKGRYGGLAKIMVTAQPVHGSALDGACKVNKFPRTLYKDVCSYALVKLKNSDCVFGGKNVASGVDGCFAFTMHQEHHEF</sequence>
<dbReference type="CDD" id="cd00306">
    <property type="entry name" value="Peptidases_S8_S53"/>
    <property type="match status" value="1"/>
</dbReference>